<keyword evidence="6" id="KW-0694">RNA-binding</keyword>
<evidence type="ECO:0000256" key="3">
    <source>
        <dbReference type="ARBA" id="ARBA00022801"/>
    </source>
</evidence>
<evidence type="ECO:0000256" key="7">
    <source>
        <dbReference type="ARBA" id="ARBA00038041"/>
    </source>
</evidence>
<evidence type="ECO:0000256" key="8">
    <source>
        <dbReference type="ARBA" id="ARBA00047984"/>
    </source>
</evidence>
<dbReference type="GO" id="GO:0005524">
    <property type="term" value="F:ATP binding"/>
    <property type="evidence" value="ECO:0007669"/>
    <property type="project" value="UniProtKB-KW"/>
</dbReference>
<evidence type="ECO:0000313" key="12">
    <source>
        <dbReference type="EMBL" id="PJF18873.1"/>
    </source>
</evidence>
<sequence>MTVEDIIDFSSFELDARLTRILLRNNITKPTLIQEKAIPLALAGKDLLAKAKTGSGKTLAYLLPILQRLLTVSKAGVRTLILVPTKELARQVAETTTSYLHYAPKELCCLNLAGEESLQLQKSMLAVHPSVLISTPSRLLPHLDSKALLLDSLDFFVVDEADLVLSFGYTQDLERIVQEFLPKTVQTFLMSATLTGEMEKLKSLVMRNPVILKLQEAEEEDQNLLQQYVIRCEQEDKFILMYVVLKLKLLKGKLLVFANDVERCFRLKLFLEQFGIKTCLLNPELPLQSRHHIVDEFNRGVYDIIIASDTESSAVVPKKGKKHGKTDKEGGVARGVDFRHVDVVVNFDLPQRVDSYVHRVGRTARGGNTGTALSFVSSTCDETILRAIGADQEQRGSQIIPHEFDLKQIDGFRYRCSDALRAVTKVAIHTARLQAAKDEIVKSEKLKTFFEERPKDLGLLRHDNSSGVIKARPHLKHVPEYLLASEDADKRAKLDPLPQAERNPKQQKSRRGKSFIKKRRDPLKSIKKK</sequence>
<dbReference type="InterPro" id="IPR014001">
    <property type="entry name" value="Helicase_ATP-bd"/>
</dbReference>
<feature type="domain" description="Helicase C-terminal" evidence="11">
    <location>
        <begin position="224"/>
        <end position="407"/>
    </location>
</feature>
<feature type="compositionally biased region" description="Basic residues" evidence="9">
    <location>
        <begin position="505"/>
        <end position="529"/>
    </location>
</feature>
<dbReference type="GO" id="GO:0005829">
    <property type="term" value="C:cytosol"/>
    <property type="evidence" value="ECO:0007669"/>
    <property type="project" value="TreeGrafter"/>
</dbReference>
<dbReference type="PROSITE" id="PS51192">
    <property type="entry name" value="HELICASE_ATP_BIND_1"/>
    <property type="match status" value="1"/>
</dbReference>
<comment type="caution">
    <text evidence="12">The sequence shown here is derived from an EMBL/GenBank/DDBJ whole genome shotgun (WGS) entry which is preliminary data.</text>
</comment>
<comment type="similarity">
    <text evidence="7">Belongs to the DEAD box helicase family. DDX56/DBP9 subfamily.</text>
</comment>
<keyword evidence="5" id="KW-0067">ATP-binding</keyword>
<dbReference type="InterPro" id="IPR027417">
    <property type="entry name" value="P-loop_NTPase"/>
</dbReference>
<evidence type="ECO:0000256" key="9">
    <source>
        <dbReference type="SAM" id="MobiDB-lite"/>
    </source>
</evidence>
<dbReference type="SUPFAM" id="SSF52540">
    <property type="entry name" value="P-loop containing nucleoside triphosphate hydrolases"/>
    <property type="match status" value="1"/>
</dbReference>
<evidence type="ECO:0000256" key="4">
    <source>
        <dbReference type="ARBA" id="ARBA00022806"/>
    </source>
</evidence>
<dbReference type="InterPro" id="IPR050079">
    <property type="entry name" value="DEAD_box_RNA_helicase"/>
</dbReference>
<evidence type="ECO:0000259" key="11">
    <source>
        <dbReference type="PROSITE" id="PS51194"/>
    </source>
</evidence>
<dbReference type="STRING" id="1246581.A0A2H9TM93"/>
<dbReference type="Pfam" id="PF00270">
    <property type="entry name" value="DEAD"/>
    <property type="match status" value="1"/>
</dbReference>
<reference evidence="12 13" key="1">
    <citation type="submission" date="2016-10" db="EMBL/GenBank/DDBJ databases">
        <title>The genome of Paramicrosporidium saccamoebae is the missing link in understanding Cryptomycota and Microsporidia evolution.</title>
        <authorList>
            <person name="Quandt C.A."/>
            <person name="Beaudet D."/>
            <person name="Corsaro D."/>
            <person name="Michel R."/>
            <person name="Corradi N."/>
            <person name="James T."/>
        </authorList>
    </citation>
    <scope>NUCLEOTIDE SEQUENCE [LARGE SCALE GENOMIC DNA]</scope>
    <source>
        <strain evidence="12 13">KSL3</strain>
    </source>
</reference>
<evidence type="ECO:0000259" key="10">
    <source>
        <dbReference type="PROSITE" id="PS51192"/>
    </source>
</evidence>
<evidence type="ECO:0000256" key="2">
    <source>
        <dbReference type="ARBA" id="ARBA00022741"/>
    </source>
</evidence>
<dbReference type="GO" id="GO:0003723">
    <property type="term" value="F:RNA binding"/>
    <property type="evidence" value="ECO:0007669"/>
    <property type="project" value="UniProtKB-KW"/>
</dbReference>
<name>A0A2H9TM93_9FUNG</name>
<dbReference type="PROSITE" id="PS51194">
    <property type="entry name" value="HELICASE_CTER"/>
    <property type="match status" value="1"/>
</dbReference>
<dbReference type="SMART" id="SM00487">
    <property type="entry name" value="DEXDc"/>
    <property type="match status" value="1"/>
</dbReference>
<evidence type="ECO:0000256" key="6">
    <source>
        <dbReference type="ARBA" id="ARBA00022884"/>
    </source>
</evidence>
<dbReference type="Pfam" id="PF00271">
    <property type="entry name" value="Helicase_C"/>
    <property type="match status" value="1"/>
</dbReference>
<dbReference type="OrthoDB" id="1191041at2759"/>
<dbReference type="PANTHER" id="PTHR47959:SF21">
    <property type="entry name" value="DEAD-BOX HELICASE 56"/>
    <property type="match status" value="1"/>
</dbReference>
<dbReference type="CDD" id="cd17961">
    <property type="entry name" value="DEADc_DDX56"/>
    <property type="match status" value="1"/>
</dbReference>
<organism evidence="12 13">
    <name type="scientific">Paramicrosporidium saccamoebae</name>
    <dbReference type="NCBI Taxonomy" id="1246581"/>
    <lineage>
        <taxon>Eukaryota</taxon>
        <taxon>Fungi</taxon>
        <taxon>Fungi incertae sedis</taxon>
        <taxon>Cryptomycota</taxon>
        <taxon>Cryptomycota incertae sedis</taxon>
        <taxon>Paramicrosporidium</taxon>
    </lineage>
</organism>
<dbReference type="CDD" id="cd18787">
    <property type="entry name" value="SF2_C_DEAD"/>
    <property type="match status" value="1"/>
</dbReference>
<dbReference type="Gene3D" id="3.40.50.300">
    <property type="entry name" value="P-loop containing nucleotide triphosphate hydrolases"/>
    <property type="match status" value="2"/>
</dbReference>
<dbReference type="AlphaFoldDB" id="A0A2H9TM93"/>
<evidence type="ECO:0000256" key="5">
    <source>
        <dbReference type="ARBA" id="ARBA00022840"/>
    </source>
</evidence>
<evidence type="ECO:0000313" key="13">
    <source>
        <dbReference type="Proteomes" id="UP000240830"/>
    </source>
</evidence>
<dbReference type="SMART" id="SM00490">
    <property type="entry name" value="HELICc"/>
    <property type="match status" value="1"/>
</dbReference>
<evidence type="ECO:0000256" key="1">
    <source>
        <dbReference type="ARBA" id="ARBA00012552"/>
    </source>
</evidence>
<keyword evidence="4" id="KW-0347">Helicase</keyword>
<feature type="region of interest" description="Disordered" evidence="9">
    <location>
        <begin position="487"/>
        <end position="529"/>
    </location>
</feature>
<dbReference type="GO" id="GO:0016787">
    <property type="term" value="F:hydrolase activity"/>
    <property type="evidence" value="ECO:0007669"/>
    <property type="project" value="UniProtKB-KW"/>
</dbReference>
<proteinExistence type="inferred from homology"/>
<dbReference type="EMBL" id="MTSL01000097">
    <property type="protein sequence ID" value="PJF18873.1"/>
    <property type="molecule type" value="Genomic_DNA"/>
</dbReference>
<protein>
    <recommendedName>
        <fullName evidence="1">RNA helicase</fullName>
        <ecNumber evidence="1">3.6.4.13</ecNumber>
    </recommendedName>
</protein>
<keyword evidence="2" id="KW-0547">Nucleotide-binding</keyword>
<dbReference type="PANTHER" id="PTHR47959">
    <property type="entry name" value="ATP-DEPENDENT RNA HELICASE RHLE-RELATED"/>
    <property type="match status" value="1"/>
</dbReference>
<dbReference type="EC" id="3.6.4.13" evidence="1"/>
<dbReference type="Proteomes" id="UP000240830">
    <property type="component" value="Unassembled WGS sequence"/>
</dbReference>
<dbReference type="InterPro" id="IPR011545">
    <property type="entry name" value="DEAD/DEAH_box_helicase_dom"/>
</dbReference>
<keyword evidence="3" id="KW-0378">Hydrolase</keyword>
<feature type="domain" description="Helicase ATP-binding" evidence="10">
    <location>
        <begin position="38"/>
        <end position="212"/>
    </location>
</feature>
<accession>A0A2H9TM93</accession>
<dbReference type="GO" id="GO:0003724">
    <property type="term" value="F:RNA helicase activity"/>
    <property type="evidence" value="ECO:0007669"/>
    <property type="project" value="UniProtKB-EC"/>
</dbReference>
<comment type="catalytic activity">
    <reaction evidence="8">
        <text>ATP + H2O = ADP + phosphate + H(+)</text>
        <dbReference type="Rhea" id="RHEA:13065"/>
        <dbReference type="ChEBI" id="CHEBI:15377"/>
        <dbReference type="ChEBI" id="CHEBI:15378"/>
        <dbReference type="ChEBI" id="CHEBI:30616"/>
        <dbReference type="ChEBI" id="CHEBI:43474"/>
        <dbReference type="ChEBI" id="CHEBI:456216"/>
        <dbReference type="EC" id="3.6.4.13"/>
    </reaction>
</comment>
<gene>
    <name evidence="12" type="ORF">PSACC_01285</name>
</gene>
<dbReference type="InterPro" id="IPR001650">
    <property type="entry name" value="Helicase_C-like"/>
</dbReference>
<keyword evidence="13" id="KW-1185">Reference proteome</keyword>